<organism evidence="2 3">
    <name type="scientific">Anaerococcus murdochii</name>
    <dbReference type="NCBI Taxonomy" id="411577"/>
    <lineage>
        <taxon>Bacteria</taxon>
        <taxon>Bacillati</taxon>
        <taxon>Bacillota</taxon>
        <taxon>Tissierellia</taxon>
        <taxon>Tissierellales</taxon>
        <taxon>Peptoniphilaceae</taxon>
        <taxon>Anaerococcus</taxon>
    </lineage>
</organism>
<feature type="transmembrane region" description="Helical" evidence="1">
    <location>
        <begin position="55"/>
        <end position="73"/>
    </location>
</feature>
<dbReference type="RefSeq" id="WP_223418003.1">
    <property type="nucleotide sequence ID" value="NZ_JAIPME010000002.1"/>
</dbReference>
<dbReference type="Pfam" id="PF04474">
    <property type="entry name" value="DUF554"/>
    <property type="match status" value="1"/>
</dbReference>
<sequence>MLGAAVNAIAVFLSGLVGLKLANYIEPCYKDAIMKFLPLTIVVLGIESALKGDVIIVLISMILGVIIGEYFDLEGKLNNFANMLKDKFIKGEDNDFATGFVSGTLIFCVGSLGILGAIESGVNGDNSILYTKAIIDSLSSIFLSTTLGIGVACSAGVIFLYEGLIALLSGFLAPILTPEILANISGVGGITIIAVGLSMLNLVKFKLVNSLPAIVIPVIIGLILNLF</sequence>
<dbReference type="PANTHER" id="PTHR36111">
    <property type="entry name" value="INNER MEMBRANE PROTEIN-RELATED"/>
    <property type="match status" value="1"/>
</dbReference>
<dbReference type="EMBL" id="JAIPME010000002">
    <property type="protein sequence ID" value="MBZ2386123.1"/>
    <property type="molecule type" value="Genomic_DNA"/>
</dbReference>
<reference evidence="2 3" key="1">
    <citation type="submission" date="2021-08" db="EMBL/GenBank/DDBJ databases">
        <title>FDA dAtabase for Regulatory Grade micrObial Sequences (FDA-ARGOS): Supporting development and validation of Infectious Disease Dx tests.</title>
        <authorList>
            <person name="Sproer C."/>
            <person name="Gronow S."/>
            <person name="Severitt S."/>
            <person name="Schroder I."/>
            <person name="Tallon L."/>
            <person name="Sadzewicz L."/>
            <person name="Zhao X."/>
            <person name="Boylan J."/>
            <person name="Ott S."/>
            <person name="Bowen H."/>
            <person name="Vavikolanu K."/>
            <person name="Hazen T."/>
            <person name="Aluvathingal J."/>
            <person name="Nadendla S."/>
            <person name="Lowell S."/>
            <person name="Myers T."/>
            <person name="Yan Y."/>
            <person name="Sichtig H."/>
        </authorList>
    </citation>
    <scope>NUCLEOTIDE SEQUENCE [LARGE SCALE GENOMIC DNA]</scope>
    <source>
        <strain evidence="2 3">FDAARGOS_1460</strain>
    </source>
</reference>
<feature type="transmembrane region" description="Helical" evidence="1">
    <location>
        <begin position="138"/>
        <end position="168"/>
    </location>
</feature>
<feature type="transmembrane region" description="Helical" evidence="1">
    <location>
        <begin position="94"/>
        <end position="118"/>
    </location>
</feature>
<evidence type="ECO:0000313" key="2">
    <source>
        <dbReference type="EMBL" id="MBZ2386123.1"/>
    </source>
</evidence>
<dbReference type="PANTHER" id="PTHR36111:SF2">
    <property type="entry name" value="INNER MEMBRANE PROTEIN"/>
    <property type="match status" value="1"/>
</dbReference>
<keyword evidence="1" id="KW-1133">Transmembrane helix</keyword>
<keyword evidence="1" id="KW-0812">Transmembrane</keyword>
<keyword evidence="3" id="KW-1185">Reference proteome</keyword>
<evidence type="ECO:0000256" key="1">
    <source>
        <dbReference type="SAM" id="Phobius"/>
    </source>
</evidence>
<name>A0ABS7SX62_9FIRM</name>
<dbReference type="InterPro" id="IPR007563">
    <property type="entry name" value="DUF554"/>
</dbReference>
<dbReference type="Proteomes" id="UP000734271">
    <property type="component" value="Unassembled WGS sequence"/>
</dbReference>
<keyword evidence="1" id="KW-0472">Membrane</keyword>
<protein>
    <submittedName>
        <fullName evidence="2">DUF554 domain-containing protein</fullName>
    </submittedName>
</protein>
<feature type="transmembrane region" description="Helical" evidence="1">
    <location>
        <begin position="180"/>
        <end position="201"/>
    </location>
</feature>
<comment type="caution">
    <text evidence="2">The sequence shown here is derived from an EMBL/GenBank/DDBJ whole genome shotgun (WGS) entry which is preliminary data.</text>
</comment>
<accession>A0ABS7SX62</accession>
<feature type="transmembrane region" description="Helical" evidence="1">
    <location>
        <begin position="207"/>
        <end position="226"/>
    </location>
</feature>
<evidence type="ECO:0000313" key="3">
    <source>
        <dbReference type="Proteomes" id="UP000734271"/>
    </source>
</evidence>
<feature type="transmembrane region" description="Helical" evidence="1">
    <location>
        <begin position="6"/>
        <end position="25"/>
    </location>
</feature>
<gene>
    <name evidence="2" type="ORF">K8P03_02255</name>
</gene>
<proteinExistence type="predicted"/>